<dbReference type="AlphaFoldDB" id="A0A5K7XIZ4"/>
<dbReference type="EMBL" id="AP021861">
    <property type="protein sequence ID" value="BBO34336.1"/>
    <property type="molecule type" value="Genomic_DNA"/>
</dbReference>
<evidence type="ECO:0000313" key="1">
    <source>
        <dbReference type="EMBL" id="BBO34336.1"/>
    </source>
</evidence>
<keyword evidence="2" id="KW-1185">Reference proteome</keyword>
<proteinExistence type="predicted"/>
<protein>
    <submittedName>
        <fullName evidence="1">Uncharacterized protein</fullName>
    </submittedName>
</protein>
<sequence length="236" mass="26390">MRRPALAKKRTITILIAVDVIERFVAEYDVPFRYDEATGELWRLGCFSLRFDKASLADREVAVGAYYCAMVREDVNLQLAEGLQLLRRSQELAADLKSEAGRLSAFGCYALARWFDAKGRLLYRCGNHALAQVAFREANGLVEQGIRRGLAGVSRCLADIQSNQIRNEFELTRQSGTEASKAEACRKRLKQSIESAEVCLSCGPSEYAAIEITRGLISCLHNWLSCVHVDSRPHSK</sequence>
<organism evidence="1 2">
    <name type="scientific">Lacipirellula parvula</name>
    <dbReference type="NCBI Taxonomy" id="2650471"/>
    <lineage>
        <taxon>Bacteria</taxon>
        <taxon>Pseudomonadati</taxon>
        <taxon>Planctomycetota</taxon>
        <taxon>Planctomycetia</taxon>
        <taxon>Pirellulales</taxon>
        <taxon>Lacipirellulaceae</taxon>
        <taxon>Lacipirellula</taxon>
    </lineage>
</organism>
<reference evidence="2" key="1">
    <citation type="submission" date="2019-10" db="EMBL/GenBank/DDBJ databases">
        <title>Lacipirellula parvula gen. nov., sp. nov., representing a lineage of planctomycetes widespread in freshwater anoxic habitats, and description of the family Lacipirellulaceae.</title>
        <authorList>
            <person name="Dedysh S.N."/>
            <person name="Kulichevskaya I.S."/>
            <person name="Beletsky A.V."/>
            <person name="Rakitin A.L."/>
            <person name="Mardanov A.V."/>
            <person name="Ivanova A.A."/>
            <person name="Saltykova V.X."/>
            <person name="Rijpstra W.I.C."/>
            <person name="Sinninghe Damste J.S."/>
            <person name="Ravin N.V."/>
        </authorList>
    </citation>
    <scope>NUCLEOTIDE SEQUENCE [LARGE SCALE GENOMIC DNA]</scope>
    <source>
        <strain evidence="2">PX69</strain>
    </source>
</reference>
<evidence type="ECO:0000313" key="2">
    <source>
        <dbReference type="Proteomes" id="UP000326837"/>
    </source>
</evidence>
<gene>
    <name evidence="1" type="ORF">PLANPX_3948</name>
</gene>
<dbReference type="KEGG" id="lpav:PLANPX_3948"/>
<name>A0A5K7XIZ4_9BACT</name>
<dbReference type="Proteomes" id="UP000326837">
    <property type="component" value="Chromosome"/>
</dbReference>
<accession>A0A5K7XIZ4</accession>